<feature type="transmembrane region" description="Helical" evidence="1">
    <location>
        <begin position="6"/>
        <end position="29"/>
    </location>
</feature>
<dbReference type="Pfam" id="PF05437">
    <property type="entry name" value="AzlD"/>
    <property type="match status" value="1"/>
</dbReference>
<sequence>MSAYAVTWVAVLAASAACFGIKLAGHLVPAHWMTDPRVARIASLVTVSLLAALVGVQTVTSGPHLVLDARIPALAVAAVALVLRAPFIVVVLAAAVTAALIRALTG</sequence>
<dbReference type="InterPro" id="IPR008407">
    <property type="entry name" value="Brnchd-chn_aa_trnsp_AzlD"/>
</dbReference>
<feature type="transmembrane region" description="Helical" evidence="1">
    <location>
        <begin position="71"/>
        <end position="101"/>
    </location>
</feature>
<dbReference type="EMBL" id="MLJW01001163">
    <property type="protein sequence ID" value="OIQ79762.1"/>
    <property type="molecule type" value="Genomic_DNA"/>
</dbReference>
<feature type="transmembrane region" description="Helical" evidence="1">
    <location>
        <begin position="41"/>
        <end position="59"/>
    </location>
</feature>
<dbReference type="AlphaFoldDB" id="A0A1J5Q9A0"/>
<protein>
    <submittedName>
        <fullName evidence="2">Branched-chain amino acid transport protein AzlD</fullName>
    </submittedName>
</protein>
<keyword evidence="1" id="KW-0472">Membrane</keyword>
<reference evidence="2" key="1">
    <citation type="submission" date="2016-10" db="EMBL/GenBank/DDBJ databases">
        <title>Sequence of Gallionella enrichment culture.</title>
        <authorList>
            <person name="Poehlein A."/>
            <person name="Muehling M."/>
            <person name="Daniel R."/>
        </authorList>
    </citation>
    <scope>NUCLEOTIDE SEQUENCE</scope>
</reference>
<evidence type="ECO:0000313" key="2">
    <source>
        <dbReference type="EMBL" id="OIQ79762.1"/>
    </source>
</evidence>
<evidence type="ECO:0000256" key="1">
    <source>
        <dbReference type="SAM" id="Phobius"/>
    </source>
</evidence>
<gene>
    <name evidence="2" type="ORF">GALL_384910</name>
</gene>
<organism evidence="2">
    <name type="scientific">mine drainage metagenome</name>
    <dbReference type="NCBI Taxonomy" id="410659"/>
    <lineage>
        <taxon>unclassified sequences</taxon>
        <taxon>metagenomes</taxon>
        <taxon>ecological metagenomes</taxon>
    </lineage>
</organism>
<comment type="caution">
    <text evidence="2">The sequence shown here is derived from an EMBL/GenBank/DDBJ whole genome shotgun (WGS) entry which is preliminary data.</text>
</comment>
<proteinExistence type="predicted"/>
<accession>A0A1J5Q9A0</accession>
<keyword evidence="1" id="KW-1133">Transmembrane helix</keyword>
<name>A0A1J5Q9A0_9ZZZZ</name>
<keyword evidence="1" id="KW-0812">Transmembrane</keyword>